<feature type="compositionally biased region" description="Low complexity" evidence="5">
    <location>
        <begin position="13"/>
        <end position="22"/>
    </location>
</feature>
<dbReference type="GO" id="GO:0003677">
    <property type="term" value="F:DNA binding"/>
    <property type="evidence" value="ECO:0007669"/>
    <property type="project" value="InterPro"/>
</dbReference>
<feature type="compositionally biased region" description="Polar residues" evidence="5">
    <location>
        <begin position="1"/>
        <end position="10"/>
    </location>
</feature>
<evidence type="ECO:0000256" key="3">
    <source>
        <dbReference type="ARBA" id="ARBA00023163"/>
    </source>
</evidence>
<dbReference type="SUPFAM" id="SSF57701">
    <property type="entry name" value="Zn2/Cys6 DNA-binding domain"/>
    <property type="match status" value="1"/>
</dbReference>
<keyword evidence="3" id="KW-0804">Transcription</keyword>
<dbReference type="OrthoDB" id="3266505at2759"/>
<keyword evidence="4" id="KW-0539">Nucleus</keyword>
<evidence type="ECO:0000256" key="4">
    <source>
        <dbReference type="ARBA" id="ARBA00023242"/>
    </source>
</evidence>
<dbReference type="SMART" id="SM00906">
    <property type="entry name" value="Fungal_trans"/>
    <property type="match status" value="1"/>
</dbReference>
<dbReference type="PROSITE" id="PS00463">
    <property type="entry name" value="ZN2_CY6_FUNGAL_1"/>
    <property type="match status" value="1"/>
</dbReference>
<accession>A0A4T0WE48</accession>
<evidence type="ECO:0000256" key="1">
    <source>
        <dbReference type="ARBA" id="ARBA00022723"/>
    </source>
</evidence>
<protein>
    <submittedName>
        <fullName evidence="7">Putative transcriptional regulatory protein C3C7.04</fullName>
    </submittedName>
</protein>
<dbReference type="CDD" id="cd00067">
    <property type="entry name" value="GAL4"/>
    <property type="match status" value="1"/>
</dbReference>
<comment type="caution">
    <text evidence="7">The sequence shown here is derived from an EMBL/GenBank/DDBJ whole genome shotgun (WGS) entry which is preliminary data.</text>
</comment>
<feature type="domain" description="Zn(2)-C6 fungal-type" evidence="6">
    <location>
        <begin position="38"/>
        <end position="67"/>
    </location>
</feature>
<dbReference type="Gene3D" id="4.10.240.10">
    <property type="entry name" value="Zn(2)-C6 fungal-type DNA-binding domain"/>
    <property type="match status" value="1"/>
</dbReference>
<evidence type="ECO:0000256" key="5">
    <source>
        <dbReference type="SAM" id="MobiDB-lite"/>
    </source>
</evidence>
<evidence type="ECO:0000313" key="7">
    <source>
        <dbReference type="EMBL" id="TID04271.1"/>
    </source>
</evidence>
<dbReference type="GO" id="GO:0006351">
    <property type="term" value="P:DNA-templated transcription"/>
    <property type="evidence" value="ECO:0007669"/>
    <property type="project" value="InterPro"/>
</dbReference>
<dbReference type="Pfam" id="PF04082">
    <property type="entry name" value="Fungal_trans"/>
    <property type="match status" value="1"/>
</dbReference>
<dbReference type="GO" id="GO:0000981">
    <property type="term" value="F:DNA-binding transcription factor activity, RNA polymerase II-specific"/>
    <property type="evidence" value="ECO:0007669"/>
    <property type="project" value="InterPro"/>
</dbReference>
<dbReference type="Proteomes" id="UP000305883">
    <property type="component" value="Unassembled WGS sequence"/>
</dbReference>
<dbReference type="CDD" id="cd12148">
    <property type="entry name" value="fungal_TF_MHR"/>
    <property type="match status" value="1"/>
</dbReference>
<proteinExistence type="predicted"/>
<feature type="region of interest" description="Disordered" evidence="5">
    <location>
        <begin position="1"/>
        <end position="22"/>
    </location>
</feature>
<sequence length="803" mass="86259">MDATNRDTPQPTSPSAVAAAARRFRSASRAEAARTSNACQICRDKKVKCSGQRPCKYCAKRGLECVFSAAEKRKLYSVSQIRELEGKVAYYERRRRGTSSAPDAAASSPVLQPISPTWQTPLGELNPDIDAVHNDMDVPQDGSGLVLDGTVATPSTGPGLDQPRTTRSQSTFSPALERVRTGAATVNTSTTSPVRSGRAIAPESALSSSETFSSEIKTLLVSRSNPGSAASPFAGAATPVPHIDRRGLEALAVGPWPAEEDAHAMLDVVILNVGISQQLFDVRVFSDNLSTLYLDSSSAAAAAAAADVRLPEIWIVEALLVFAVGRLLQGKDDESGDLPGTAYFREAVKRTPLLSELRRHGVMGVEVMALTALYLQITDRKDDAYLHSNTALRLAISHGMHRANSGQSLRRPENVHKNRLWWSVYMQERRLCAAGGYPMSIEDYAITTKPPYEVLGFPSATALGVNVEAARITGNITTTIYSQKDDAEATFINNVQGILHSLYEVEKTMPAEYSMEIKPSGLTVAGRPFMEAPTTTSRTSSSLYASVYSAVIHTVRPILLYMARNSRDPEREDPQSEVSPALVRLAEICVEAASKSLVILQELRKKEILAKNAFLDLDAAFSVGFVFVLVEAVSPGKGLGFKGVEGSRAILRYLVGLGNRAAASRLAELDQMCAHLSLSVRQPTGQTPQEEASSSFMDLLTQPFSFSSGYGNVEAGAGGVSRSVVAGGISNRESDVNGVATDGGCEAASQHDFGLSGADLASIPLEGENSLYWVYHTPGFSFTGVEQTDWEALENQIPWGSQQ</sequence>
<dbReference type="InterPro" id="IPR051127">
    <property type="entry name" value="Fungal_SecMet_Regulators"/>
</dbReference>
<dbReference type="GO" id="GO:0008270">
    <property type="term" value="F:zinc ion binding"/>
    <property type="evidence" value="ECO:0007669"/>
    <property type="project" value="InterPro"/>
</dbReference>
<name>A0A4T0WE48_9PEZI</name>
<dbReference type="AlphaFoldDB" id="A0A4T0WE48"/>
<gene>
    <name evidence="7" type="ORF">CH35J_003075</name>
</gene>
<evidence type="ECO:0000313" key="8">
    <source>
        <dbReference type="Proteomes" id="UP000305883"/>
    </source>
</evidence>
<dbReference type="PANTHER" id="PTHR47424">
    <property type="entry name" value="REGULATORY PROTEIN GAL4"/>
    <property type="match status" value="1"/>
</dbReference>
<dbReference type="InterPro" id="IPR001138">
    <property type="entry name" value="Zn2Cys6_DnaBD"/>
</dbReference>
<dbReference type="PANTHER" id="PTHR47424:SF6">
    <property type="entry name" value="PROLINE UTILIZATION TRANS-ACTIVATOR"/>
    <property type="match status" value="1"/>
</dbReference>
<keyword evidence="1" id="KW-0479">Metal-binding</keyword>
<evidence type="ECO:0000256" key="2">
    <source>
        <dbReference type="ARBA" id="ARBA00023015"/>
    </source>
</evidence>
<keyword evidence="2" id="KW-0805">Transcription regulation</keyword>
<dbReference type="SMART" id="SM00066">
    <property type="entry name" value="GAL4"/>
    <property type="match status" value="1"/>
</dbReference>
<dbReference type="EMBL" id="MWPZ01000002">
    <property type="protein sequence ID" value="TID04271.1"/>
    <property type="molecule type" value="Genomic_DNA"/>
</dbReference>
<evidence type="ECO:0000259" key="6">
    <source>
        <dbReference type="PROSITE" id="PS50048"/>
    </source>
</evidence>
<dbReference type="Pfam" id="PF00172">
    <property type="entry name" value="Zn_clus"/>
    <property type="match status" value="1"/>
</dbReference>
<reference evidence="7 8" key="1">
    <citation type="journal article" date="2019" name="Genome Biol. Evol.">
        <title>Genomic Plasticity Mediated by Transposable Elements in the Plant Pathogenic Fungus Colletotrichum higginsianum.</title>
        <authorList>
            <person name="Tsushima A."/>
            <person name="Gan P."/>
            <person name="Kumakura N."/>
            <person name="Narusaka M."/>
            <person name="Takano Y."/>
            <person name="Narusaka Y."/>
            <person name="Shirasu K."/>
        </authorList>
    </citation>
    <scope>NUCLEOTIDE SEQUENCE [LARGE SCALE GENOMIC DNA]</scope>
    <source>
        <strain evidence="7 8">MAFF305635-RFP</strain>
    </source>
</reference>
<dbReference type="PROSITE" id="PS50048">
    <property type="entry name" value="ZN2_CY6_FUNGAL_2"/>
    <property type="match status" value="1"/>
</dbReference>
<organism evidence="7 8">
    <name type="scientific">Colletotrichum higginsianum</name>
    <dbReference type="NCBI Taxonomy" id="80884"/>
    <lineage>
        <taxon>Eukaryota</taxon>
        <taxon>Fungi</taxon>
        <taxon>Dikarya</taxon>
        <taxon>Ascomycota</taxon>
        <taxon>Pezizomycotina</taxon>
        <taxon>Sordariomycetes</taxon>
        <taxon>Hypocreomycetidae</taxon>
        <taxon>Glomerellales</taxon>
        <taxon>Glomerellaceae</taxon>
        <taxon>Colletotrichum</taxon>
        <taxon>Colletotrichum destructivum species complex</taxon>
    </lineage>
</organism>
<dbReference type="InterPro" id="IPR007219">
    <property type="entry name" value="XnlR_reg_dom"/>
</dbReference>
<dbReference type="InterPro" id="IPR036864">
    <property type="entry name" value="Zn2-C6_fun-type_DNA-bd_sf"/>
</dbReference>